<keyword evidence="2" id="KW-1185">Reference proteome</keyword>
<organism evidence="1 2">
    <name type="scientific">Paramagnetospirillum magnetotacticum MS-1</name>
    <dbReference type="NCBI Taxonomy" id="272627"/>
    <lineage>
        <taxon>Bacteria</taxon>
        <taxon>Pseudomonadati</taxon>
        <taxon>Pseudomonadota</taxon>
        <taxon>Alphaproteobacteria</taxon>
        <taxon>Rhodospirillales</taxon>
        <taxon>Magnetospirillaceae</taxon>
        <taxon>Paramagnetospirillum</taxon>
    </lineage>
</organism>
<dbReference type="EMBL" id="JXSL01000030">
    <property type="protein sequence ID" value="KIL97800.1"/>
    <property type="molecule type" value="Genomic_DNA"/>
</dbReference>
<reference evidence="1 2" key="1">
    <citation type="submission" date="2015-01" db="EMBL/GenBank/DDBJ databases">
        <title>Genome Sequence of Magnetospirillum magnetotacticum Strain MS-1.</title>
        <authorList>
            <person name="Marinov G.K."/>
            <person name="Smalley M.D."/>
            <person name="DeSalvo G."/>
        </authorList>
    </citation>
    <scope>NUCLEOTIDE SEQUENCE [LARGE SCALE GENOMIC DNA]</scope>
    <source>
        <strain evidence="1 2">MS-1</strain>
    </source>
</reference>
<evidence type="ECO:0000313" key="2">
    <source>
        <dbReference type="Proteomes" id="UP000031971"/>
    </source>
</evidence>
<accession>A0A0C2YSV3</accession>
<evidence type="ECO:0000313" key="1">
    <source>
        <dbReference type="EMBL" id="KIL97800.1"/>
    </source>
</evidence>
<sequence length="38" mass="4239">MRHAEAILSWLWAVLALAAFLYQFRSLIGPILARVGLA</sequence>
<gene>
    <name evidence="1" type="ORF">CCC_00861</name>
</gene>
<dbReference type="Proteomes" id="UP000031971">
    <property type="component" value="Unassembled WGS sequence"/>
</dbReference>
<name>A0A0C2YSV3_PARME</name>
<protein>
    <submittedName>
        <fullName evidence="1">Uncharacterized protein</fullName>
    </submittedName>
</protein>
<dbReference type="AlphaFoldDB" id="A0A0C2YSV3"/>
<comment type="caution">
    <text evidence="1">The sequence shown here is derived from an EMBL/GenBank/DDBJ whole genome shotgun (WGS) entry which is preliminary data.</text>
</comment>
<proteinExistence type="predicted"/>